<sequence>MRWTSVAIAAAVGAVVVFLAWFAGPGLFGIAAAGGGTPAQAEIVKPTSCTMPDPVEAVRVTIAGKTREGTLSGCGHGPGERVEVTVPENAAADGPVAVRAAQTSQGSSGARMPLGLALLVFSCFAGACYAFLYVRGPRVAAVS</sequence>
<keyword evidence="1" id="KW-0812">Transmembrane</keyword>
<protein>
    <submittedName>
        <fullName evidence="2">Uncharacterized protein</fullName>
    </submittedName>
</protein>
<keyword evidence="1" id="KW-0472">Membrane</keyword>
<accession>A0ABW5GKT3</accession>
<reference evidence="3" key="1">
    <citation type="journal article" date="2019" name="Int. J. Syst. Evol. Microbiol.">
        <title>The Global Catalogue of Microorganisms (GCM) 10K type strain sequencing project: providing services to taxonomists for standard genome sequencing and annotation.</title>
        <authorList>
            <consortium name="The Broad Institute Genomics Platform"/>
            <consortium name="The Broad Institute Genome Sequencing Center for Infectious Disease"/>
            <person name="Wu L."/>
            <person name="Ma J."/>
        </authorList>
    </citation>
    <scope>NUCLEOTIDE SEQUENCE [LARGE SCALE GENOMIC DNA]</scope>
    <source>
        <strain evidence="3">CGMCC 4.7643</strain>
    </source>
</reference>
<dbReference type="Proteomes" id="UP001597419">
    <property type="component" value="Unassembled WGS sequence"/>
</dbReference>
<evidence type="ECO:0000256" key="1">
    <source>
        <dbReference type="SAM" id="Phobius"/>
    </source>
</evidence>
<gene>
    <name evidence="2" type="ORF">ACFSYJ_22890</name>
</gene>
<name>A0ABW5GKT3_9PSEU</name>
<comment type="caution">
    <text evidence="2">The sequence shown here is derived from an EMBL/GenBank/DDBJ whole genome shotgun (WGS) entry which is preliminary data.</text>
</comment>
<evidence type="ECO:0000313" key="3">
    <source>
        <dbReference type="Proteomes" id="UP001597419"/>
    </source>
</evidence>
<dbReference type="EMBL" id="JBHUKU010000013">
    <property type="protein sequence ID" value="MFD2461470.1"/>
    <property type="molecule type" value="Genomic_DNA"/>
</dbReference>
<evidence type="ECO:0000313" key="2">
    <source>
        <dbReference type="EMBL" id="MFD2461470.1"/>
    </source>
</evidence>
<feature type="transmembrane region" description="Helical" evidence="1">
    <location>
        <begin position="114"/>
        <end position="134"/>
    </location>
</feature>
<proteinExistence type="predicted"/>
<dbReference type="RefSeq" id="WP_345404407.1">
    <property type="nucleotide sequence ID" value="NZ_BAABHG010000016.1"/>
</dbReference>
<keyword evidence="3" id="KW-1185">Reference proteome</keyword>
<organism evidence="2 3">
    <name type="scientific">Amycolatopsis samaneae</name>
    <dbReference type="NCBI Taxonomy" id="664691"/>
    <lineage>
        <taxon>Bacteria</taxon>
        <taxon>Bacillati</taxon>
        <taxon>Actinomycetota</taxon>
        <taxon>Actinomycetes</taxon>
        <taxon>Pseudonocardiales</taxon>
        <taxon>Pseudonocardiaceae</taxon>
        <taxon>Amycolatopsis</taxon>
    </lineage>
</organism>
<keyword evidence="1" id="KW-1133">Transmembrane helix</keyword>